<name>A0A067SRW2_GALM3</name>
<gene>
    <name evidence="5" type="ORF">GALMADRAFT_252049</name>
</gene>
<dbReference type="EMBL" id="KL142387">
    <property type="protein sequence ID" value="KDR72787.1"/>
    <property type="molecule type" value="Genomic_DNA"/>
</dbReference>
<dbReference type="OrthoDB" id="2379186at2759"/>
<dbReference type="AlphaFoldDB" id="A0A067SRW2"/>
<keyword evidence="3" id="KW-0964">Secreted</keyword>
<dbReference type="InterPro" id="IPR011009">
    <property type="entry name" value="Kinase-like_dom_sf"/>
</dbReference>
<dbReference type="InterPro" id="IPR045379">
    <property type="entry name" value="Crinkler_N"/>
</dbReference>
<sequence>MPGDNIRLACLVLPDDKPNEHLFEVKIDDDESVMSLKKMVKDECAHRLRNVNVGDLVLWKCSIPDDPNLKETLNTIHFDGTHPSVKRMLPLTWTLSQHFPEILPRTTIHILVEVPAKDAHLAHTEASDVIANPAENTASSRKRYRVDHSHVVQSWQSKRLKKQLPSIEELIGVLKEPLLDSEKIPITEDMYTSFISVLPPDRCDEDIIGTLFTIGDFDTQLITFLNAIASSPPVGGTKASFHSFWDDNIRKPIEHLIPTGRTIRNRNEDTETRKLRPDYAFLLQKICPFRGEEKGSGNSGDPKAELAYNLNWVYEPAPYMLGYYCLGSEMTLAAITPPDSQGGKPKVHDLISLDLRWKKDRIANIRHLINLSTILPQLTELVRFPVDDFERFERQNCTVEITNTVVIKTYTCENAEAKVGLLRRIYEVIARSRIPNTDALVFAHKNVAHLSPRGFAGQPMVEKELRECVTCILESLIVAHRVPIYHRDIRWNNVIRRIEDHSKWFLIDWEDAAQPPTTAQPFFSRTSHSPAIFEDGHGADVDIWGVGYLIKTCQAAGVSMELRALGTRLCDESQSLSAEEALILVNSTQTSSV</sequence>
<dbReference type="SUPFAM" id="SSF56112">
    <property type="entry name" value="Protein kinase-like (PK-like)"/>
    <property type="match status" value="1"/>
</dbReference>
<proteinExistence type="predicted"/>
<comment type="subcellular location">
    <subcellularLocation>
        <location evidence="1">Host cell</location>
    </subcellularLocation>
    <subcellularLocation>
        <location evidence="2">Secreted</location>
    </subcellularLocation>
</comment>
<dbReference type="Gene3D" id="1.10.510.10">
    <property type="entry name" value="Transferase(Phosphotransferase) domain 1"/>
    <property type="match status" value="1"/>
</dbReference>
<evidence type="ECO:0000256" key="3">
    <source>
        <dbReference type="ARBA" id="ARBA00022525"/>
    </source>
</evidence>
<dbReference type="Proteomes" id="UP000027222">
    <property type="component" value="Unassembled WGS sequence"/>
</dbReference>
<feature type="domain" description="Crinkler effector protein N-terminal" evidence="4">
    <location>
        <begin position="6"/>
        <end position="113"/>
    </location>
</feature>
<dbReference type="GO" id="GO:0043657">
    <property type="term" value="C:host cell"/>
    <property type="evidence" value="ECO:0007669"/>
    <property type="project" value="UniProtKB-SubCell"/>
</dbReference>
<dbReference type="Pfam" id="PF20147">
    <property type="entry name" value="Crinkler"/>
    <property type="match status" value="1"/>
</dbReference>
<organism evidence="5 6">
    <name type="scientific">Galerina marginata (strain CBS 339.88)</name>
    <dbReference type="NCBI Taxonomy" id="685588"/>
    <lineage>
        <taxon>Eukaryota</taxon>
        <taxon>Fungi</taxon>
        <taxon>Dikarya</taxon>
        <taxon>Basidiomycota</taxon>
        <taxon>Agaricomycotina</taxon>
        <taxon>Agaricomycetes</taxon>
        <taxon>Agaricomycetidae</taxon>
        <taxon>Agaricales</taxon>
        <taxon>Agaricineae</taxon>
        <taxon>Strophariaceae</taxon>
        <taxon>Galerina</taxon>
    </lineage>
</organism>
<dbReference type="HOGENOM" id="CLU_028901_0_0_1"/>
<evidence type="ECO:0000256" key="1">
    <source>
        <dbReference type="ARBA" id="ARBA00004340"/>
    </source>
</evidence>
<protein>
    <recommendedName>
        <fullName evidence="4">Crinkler effector protein N-terminal domain-containing protein</fullName>
    </recommendedName>
</protein>
<reference evidence="6" key="1">
    <citation type="journal article" date="2014" name="Proc. Natl. Acad. Sci. U.S.A.">
        <title>Extensive sampling of basidiomycete genomes demonstrates inadequacy of the white-rot/brown-rot paradigm for wood decay fungi.</title>
        <authorList>
            <person name="Riley R."/>
            <person name="Salamov A.A."/>
            <person name="Brown D.W."/>
            <person name="Nagy L.G."/>
            <person name="Floudas D."/>
            <person name="Held B.W."/>
            <person name="Levasseur A."/>
            <person name="Lombard V."/>
            <person name="Morin E."/>
            <person name="Otillar R."/>
            <person name="Lindquist E.A."/>
            <person name="Sun H."/>
            <person name="LaButti K.M."/>
            <person name="Schmutz J."/>
            <person name="Jabbour D."/>
            <person name="Luo H."/>
            <person name="Baker S.E."/>
            <person name="Pisabarro A.G."/>
            <person name="Walton J.D."/>
            <person name="Blanchette R.A."/>
            <person name="Henrissat B."/>
            <person name="Martin F."/>
            <person name="Cullen D."/>
            <person name="Hibbett D.S."/>
            <person name="Grigoriev I.V."/>
        </authorList>
    </citation>
    <scope>NUCLEOTIDE SEQUENCE [LARGE SCALE GENOMIC DNA]</scope>
    <source>
        <strain evidence="6">CBS 339.88</strain>
    </source>
</reference>
<evidence type="ECO:0000256" key="2">
    <source>
        <dbReference type="ARBA" id="ARBA00004613"/>
    </source>
</evidence>
<evidence type="ECO:0000313" key="6">
    <source>
        <dbReference type="Proteomes" id="UP000027222"/>
    </source>
</evidence>
<accession>A0A067SRW2</accession>
<keyword evidence="6" id="KW-1185">Reference proteome</keyword>
<evidence type="ECO:0000313" key="5">
    <source>
        <dbReference type="EMBL" id="KDR72787.1"/>
    </source>
</evidence>
<dbReference type="GO" id="GO:0005576">
    <property type="term" value="C:extracellular region"/>
    <property type="evidence" value="ECO:0007669"/>
    <property type="project" value="UniProtKB-SubCell"/>
</dbReference>
<evidence type="ECO:0000259" key="4">
    <source>
        <dbReference type="Pfam" id="PF20147"/>
    </source>
</evidence>